<organism evidence="2 3">
    <name type="scientific">Mucilaginibacter pocheonensis</name>
    <dbReference type="NCBI Taxonomy" id="398050"/>
    <lineage>
        <taxon>Bacteria</taxon>
        <taxon>Pseudomonadati</taxon>
        <taxon>Bacteroidota</taxon>
        <taxon>Sphingobacteriia</taxon>
        <taxon>Sphingobacteriales</taxon>
        <taxon>Sphingobacteriaceae</taxon>
        <taxon>Mucilaginibacter</taxon>
    </lineage>
</organism>
<dbReference type="PANTHER" id="PTHR36057:SF1">
    <property type="entry name" value="LIPOPROTEIN LIPID ATTACHMENT SITE-LIKE PROTEIN, PUTATIVE (DUF1223)-RELATED"/>
    <property type="match status" value="1"/>
</dbReference>
<dbReference type="InterPro" id="IPR010634">
    <property type="entry name" value="DUF1223"/>
</dbReference>
<sequence length="264" mass="28597">MKSIKFLTISTGLILLAFAIKAFANHKVTQAKNNSQIANGKGFALVELFTSEGCSSCPPADALLARIQKETKDKPVYILAYHVDYWNHQGWKDVFSSAEYTNRQRAYSHFLNASIYTPQVVVNGRSEYVGSDEPALRSAITGALVTAPVASVTLLAQQNGDKLTVNYEVSGTTNTGQLLIAIVQKNAVSKIQGGENEGRTLAHAQIVRGLQMLNITPEKKGAGIIKLPKGFDSESWEVVGFIQDKASGEILTATKAIFNKPPRA</sequence>
<dbReference type="PANTHER" id="PTHR36057">
    <property type="match status" value="1"/>
</dbReference>
<dbReference type="Pfam" id="PF06764">
    <property type="entry name" value="DUF1223"/>
    <property type="match status" value="1"/>
</dbReference>
<evidence type="ECO:0008006" key="4">
    <source>
        <dbReference type="Google" id="ProtNLM"/>
    </source>
</evidence>
<protein>
    <recommendedName>
        <fullName evidence="4">DUF1223 domain-containing protein</fullName>
    </recommendedName>
</protein>
<dbReference type="RefSeq" id="WP_310093159.1">
    <property type="nucleotide sequence ID" value="NZ_JAVDUU010000001.1"/>
</dbReference>
<accession>A0ABU1T803</accession>
<dbReference type="Proteomes" id="UP001247620">
    <property type="component" value="Unassembled WGS sequence"/>
</dbReference>
<evidence type="ECO:0000313" key="3">
    <source>
        <dbReference type="Proteomes" id="UP001247620"/>
    </source>
</evidence>
<gene>
    <name evidence="2" type="ORF">J2W55_001256</name>
</gene>
<keyword evidence="1" id="KW-0732">Signal</keyword>
<dbReference type="SUPFAM" id="SSF52833">
    <property type="entry name" value="Thioredoxin-like"/>
    <property type="match status" value="1"/>
</dbReference>
<proteinExistence type="predicted"/>
<evidence type="ECO:0000256" key="1">
    <source>
        <dbReference type="SAM" id="SignalP"/>
    </source>
</evidence>
<reference evidence="2 3" key="1">
    <citation type="submission" date="2023-07" db="EMBL/GenBank/DDBJ databases">
        <title>Sorghum-associated microbial communities from plants grown in Nebraska, USA.</title>
        <authorList>
            <person name="Schachtman D."/>
        </authorList>
    </citation>
    <scope>NUCLEOTIDE SEQUENCE [LARGE SCALE GENOMIC DNA]</scope>
    <source>
        <strain evidence="2 3">3262</strain>
    </source>
</reference>
<feature type="chain" id="PRO_5046314499" description="DUF1223 domain-containing protein" evidence="1">
    <location>
        <begin position="25"/>
        <end position="264"/>
    </location>
</feature>
<evidence type="ECO:0000313" key="2">
    <source>
        <dbReference type="EMBL" id="MDR6941428.1"/>
    </source>
</evidence>
<name>A0ABU1T803_9SPHI</name>
<feature type="signal peptide" evidence="1">
    <location>
        <begin position="1"/>
        <end position="24"/>
    </location>
</feature>
<dbReference type="EMBL" id="JAVDUU010000001">
    <property type="protein sequence ID" value="MDR6941428.1"/>
    <property type="molecule type" value="Genomic_DNA"/>
</dbReference>
<dbReference type="InterPro" id="IPR036249">
    <property type="entry name" value="Thioredoxin-like_sf"/>
</dbReference>
<keyword evidence="3" id="KW-1185">Reference proteome</keyword>
<comment type="caution">
    <text evidence="2">The sequence shown here is derived from an EMBL/GenBank/DDBJ whole genome shotgun (WGS) entry which is preliminary data.</text>
</comment>